<dbReference type="AlphaFoldDB" id="A0A4R9JW22"/>
<dbReference type="EMBL" id="RQGD01000035">
    <property type="protein sequence ID" value="TGL57194.1"/>
    <property type="molecule type" value="Genomic_DNA"/>
</dbReference>
<feature type="transmembrane region" description="Helical" evidence="1">
    <location>
        <begin position="71"/>
        <end position="104"/>
    </location>
</feature>
<comment type="caution">
    <text evidence="2">The sequence shown here is derived from an EMBL/GenBank/DDBJ whole genome shotgun (WGS) entry which is preliminary data.</text>
</comment>
<feature type="transmembrane region" description="Helical" evidence="1">
    <location>
        <begin position="116"/>
        <end position="133"/>
    </location>
</feature>
<keyword evidence="1" id="KW-0812">Transmembrane</keyword>
<feature type="transmembrane region" description="Helical" evidence="1">
    <location>
        <begin position="259"/>
        <end position="277"/>
    </location>
</feature>
<gene>
    <name evidence="2" type="ORF">EHQ58_12875</name>
</gene>
<evidence type="ECO:0008006" key="4">
    <source>
        <dbReference type="Google" id="ProtNLM"/>
    </source>
</evidence>
<feature type="transmembrane region" description="Helical" evidence="1">
    <location>
        <begin position="164"/>
        <end position="191"/>
    </location>
</feature>
<evidence type="ECO:0000313" key="3">
    <source>
        <dbReference type="Proteomes" id="UP000297693"/>
    </source>
</evidence>
<feature type="transmembrane region" description="Helical" evidence="1">
    <location>
        <begin position="233"/>
        <end position="253"/>
    </location>
</feature>
<proteinExistence type="predicted"/>
<name>A0A4R9JW22_9LEPT</name>
<feature type="transmembrane region" description="Helical" evidence="1">
    <location>
        <begin position="343"/>
        <end position="360"/>
    </location>
</feature>
<reference evidence="2" key="1">
    <citation type="journal article" date="2019" name="PLoS Negl. Trop. Dis.">
        <title>Revisiting the worldwide diversity of Leptospira species in the environment.</title>
        <authorList>
            <person name="Vincent A.T."/>
            <person name="Schiettekatte O."/>
            <person name="Bourhy P."/>
            <person name="Veyrier F.J."/>
            <person name="Picardeau M."/>
        </authorList>
    </citation>
    <scope>NUCLEOTIDE SEQUENCE [LARGE SCALE GENOMIC DNA]</scope>
    <source>
        <strain evidence="2">201702476</strain>
    </source>
</reference>
<keyword evidence="1" id="KW-0472">Membrane</keyword>
<organism evidence="2 3">
    <name type="scientific">Leptospira ognonensis</name>
    <dbReference type="NCBI Taxonomy" id="2484945"/>
    <lineage>
        <taxon>Bacteria</taxon>
        <taxon>Pseudomonadati</taxon>
        <taxon>Spirochaetota</taxon>
        <taxon>Spirochaetia</taxon>
        <taxon>Leptospirales</taxon>
        <taxon>Leptospiraceae</taxon>
        <taxon>Leptospira</taxon>
    </lineage>
</organism>
<keyword evidence="3" id="KW-1185">Reference proteome</keyword>
<feature type="transmembrane region" description="Helical" evidence="1">
    <location>
        <begin position="139"/>
        <end position="157"/>
    </location>
</feature>
<evidence type="ECO:0000256" key="1">
    <source>
        <dbReference type="SAM" id="Phobius"/>
    </source>
</evidence>
<dbReference type="Proteomes" id="UP000297693">
    <property type="component" value="Unassembled WGS sequence"/>
</dbReference>
<dbReference type="RefSeq" id="WP_135624318.1">
    <property type="nucleotide sequence ID" value="NZ_RQGD01000035.1"/>
</dbReference>
<feature type="transmembrane region" description="Helical" evidence="1">
    <location>
        <begin position="372"/>
        <end position="392"/>
    </location>
</feature>
<sequence>MMTFNAKITFTISILIISFLLLTTLNLSFFESIDWVQANDVYSYLKISLSYPQFPHEQIASHFAYRFVPHYFVGFLASFFSIEIGTSYSIVNFIFSFGIIYFSIRTIQAFHPKSKISVLFVLIFLVSPFVLRLNLFSPGLLADTVHIFGLVLCLYAVGIKKIPWLLVGIFFAAIGKQFIILELPGLLFLMSSILKDNQSKLEAILWVGLLIVYTVFLYFGLNYLGKSFADPIAIGFRTFFSFFFWVFSAGFSYRLLFEHFFRLLLPVFPFIILFFGLRNLFQIKRMITLKNIGFLFVFLAPLAYGFLPGPEVQMGNQSRYSSVGLLALVLLLLDMISDFDFSWDYRIILLSIFYLLMHTYHHKYTIFDSVQIVTLSTQLVSYVILYFLLHLMKDNKKPKSI</sequence>
<evidence type="ECO:0000313" key="2">
    <source>
        <dbReference type="EMBL" id="TGL57194.1"/>
    </source>
</evidence>
<feature type="transmembrane region" description="Helical" evidence="1">
    <location>
        <begin position="319"/>
        <end position="336"/>
    </location>
</feature>
<protein>
    <recommendedName>
        <fullName evidence="4">Glycosyltransferase RgtA/B/C/D-like domain-containing protein</fullName>
    </recommendedName>
</protein>
<accession>A0A4R9JW22</accession>
<keyword evidence="1" id="KW-1133">Transmembrane helix</keyword>
<feature type="transmembrane region" description="Helical" evidence="1">
    <location>
        <begin position="203"/>
        <end position="221"/>
    </location>
</feature>
<feature type="transmembrane region" description="Helical" evidence="1">
    <location>
        <begin position="289"/>
        <end position="307"/>
    </location>
</feature>